<protein>
    <submittedName>
        <fullName evidence="1">Uncharacterized protein</fullName>
    </submittedName>
</protein>
<accession>A0A1B0WMI2</accession>
<evidence type="ECO:0000313" key="1">
    <source>
        <dbReference type="EMBL" id="ANB40953.1"/>
    </source>
</evidence>
<keyword evidence="2" id="KW-1185">Reference proteome</keyword>
<proteinExistence type="predicted"/>
<dbReference type="OrthoDB" id="30045at10239"/>
<dbReference type="RefSeq" id="YP_009322914.1">
    <property type="nucleotide sequence ID" value="NC_031926.1"/>
</dbReference>
<sequence>MSIQKIEWEDKVNSPELLAAIQQFGKKHYLSAEQINELRDKINSLIIEGSTPKSDSLMYTSKRVFLRLDVLNEWRTSDASSEDADFFGAESAQGIGTTPNDWTNALIFPIPTGYILEEVLVNMNYKMANRTPSTLEFLIQREETTGTVQTNAGVNAITICNDTLSTDAGRFINNKVFKNLAVNTHLLPTLNFSYLQIAIRETQESSGYFGIILQLKFKKV</sequence>
<dbReference type="Proteomes" id="UP000202917">
    <property type="component" value="Segment"/>
</dbReference>
<name>A0A1B0WMI2_9CAUD</name>
<dbReference type="EMBL" id="KU599887">
    <property type="protein sequence ID" value="ANB40953.1"/>
    <property type="molecule type" value="Genomic_DNA"/>
</dbReference>
<reference evidence="1 2" key="1">
    <citation type="submission" date="2016-01" db="EMBL/GenBank/DDBJ databases">
        <title>Molecular aspects and genomic diversity of bacteriophages-specific to fish pathogen Flavobacterium psychrophilum.</title>
        <authorList>
            <person name="Castillo D."/>
            <person name="Middelboe M."/>
        </authorList>
    </citation>
    <scope>NUCLEOTIDE SEQUENCE [LARGE SCALE GENOMIC DNA]</scope>
</reference>
<dbReference type="KEGG" id="vg:30308786"/>
<organism evidence="1 2">
    <name type="scientific">Flavobacterium phage 2A</name>
    <dbReference type="NCBI Taxonomy" id="1792273"/>
    <lineage>
        <taxon>Viruses</taxon>
        <taxon>Duplodnaviria</taxon>
        <taxon>Heunggongvirae</taxon>
        <taxon>Uroviricota</taxon>
        <taxon>Caudoviricetes</taxon>
        <taxon>Duneviridae</taxon>
        <taxon>Unahavirus</taxon>
        <taxon>Unahavirus uv2A</taxon>
    </lineage>
</organism>
<dbReference type="GeneID" id="30308786"/>
<evidence type="ECO:0000313" key="2">
    <source>
        <dbReference type="Proteomes" id="UP000202917"/>
    </source>
</evidence>